<dbReference type="Pfam" id="PF08534">
    <property type="entry name" value="Redoxin"/>
    <property type="match status" value="1"/>
</dbReference>
<sequence length="237" mass="25876">MKQPAFATVEEAFVYCRDLDASLSERLDAFAKASRALRPESQEAVDRMVERLRAHEAGALSPGPGDLMPPFALPDETGCIVTLDALLAGGPAAITFHRGHWCPFCRINTRTLSEVQDAILADGSSIVAIVPEREHFAARLKADAGLRYPVLSDMDNGYALSINLAIWVGEEVQDLMARSGRDLPSYQGNEAWILPIPATFVVAQDGRVVARFIDPDYRKRMAVEDLLAALRAARAQA</sequence>
<dbReference type="SUPFAM" id="SSF52833">
    <property type="entry name" value="Thioredoxin-like"/>
    <property type="match status" value="1"/>
</dbReference>
<dbReference type="PROSITE" id="PS51352">
    <property type="entry name" value="THIOREDOXIN_2"/>
    <property type="match status" value="1"/>
</dbReference>
<dbReference type="Gene3D" id="3.40.30.10">
    <property type="entry name" value="Glutaredoxin"/>
    <property type="match status" value="1"/>
</dbReference>
<dbReference type="AlphaFoldDB" id="A0A1E3W1I5"/>
<comment type="caution">
    <text evidence="2">The sequence shown here is derived from an EMBL/GenBank/DDBJ whole genome shotgun (WGS) entry which is preliminary data.</text>
</comment>
<dbReference type="InterPro" id="IPR013740">
    <property type="entry name" value="Redoxin"/>
</dbReference>
<keyword evidence="3" id="KW-1185">Reference proteome</keyword>
<dbReference type="RefSeq" id="WP_069441150.1">
    <property type="nucleotide sequence ID" value="NZ_LPWF01000016.1"/>
</dbReference>
<dbReference type="Proteomes" id="UP000094472">
    <property type="component" value="Unassembled WGS sequence"/>
</dbReference>
<evidence type="ECO:0000313" key="2">
    <source>
        <dbReference type="EMBL" id="ODR99603.1"/>
    </source>
</evidence>
<evidence type="ECO:0000259" key="1">
    <source>
        <dbReference type="PROSITE" id="PS51352"/>
    </source>
</evidence>
<dbReference type="InterPro" id="IPR013766">
    <property type="entry name" value="Thioredoxin_domain"/>
</dbReference>
<proteinExistence type="predicted"/>
<protein>
    <submittedName>
        <fullName evidence="2">Peroxiredoxin</fullName>
    </submittedName>
</protein>
<name>A0A1E3W1I5_9HYPH</name>
<evidence type="ECO:0000313" key="3">
    <source>
        <dbReference type="Proteomes" id="UP000094472"/>
    </source>
</evidence>
<dbReference type="EMBL" id="LPWF01000016">
    <property type="protein sequence ID" value="ODR99603.1"/>
    <property type="molecule type" value="Genomic_DNA"/>
</dbReference>
<dbReference type="CDD" id="cd02970">
    <property type="entry name" value="PRX_like2"/>
    <property type="match status" value="1"/>
</dbReference>
<gene>
    <name evidence="2" type="ORF">AUC69_08180</name>
</gene>
<dbReference type="OrthoDB" id="9809746at2"/>
<reference evidence="2 3" key="1">
    <citation type="journal article" date="2016" name="Environ. Microbiol.">
        <title>New Methyloceanibacter diversity from North Sea sediments includes methanotroph containing solely the soluble methane monooxygenase.</title>
        <authorList>
            <person name="Vekeman B."/>
            <person name="Kerckhof F.M."/>
            <person name="Cremers G."/>
            <person name="de Vos P."/>
            <person name="Vandamme P."/>
            <person name="Boon N."/>
            <person name="Op den Camp H.J."/>
            <person name="Heylen K."/>
        </authorList>
    </citation>
    <scope>NUCLEOTIDE SEQUENCE [LARGE SCALE GENOMIC DNA]</scope>
    <source>
        <strain evidence="2 3">R-67175</strain>
    </source>
</reference>
<accession>A0A1E3W1I5</accession>
<dbReference type="GO" id="GO:0016491">
    <property type="term" value="F:oxidoreductase activity"/>
    <property type="evidence" value="ECO:0007669"/>
    <property type="project" value="InterPro"/>
</dbReference>
<dbReference type="STRING" id="1774969.AUC69_08180"/>
<feature type="domain" description="Thioredoxin" evidence="1">
    <location>
        <begin position="62"/>
        <end position="235"/>
    </location>
</feature>
<dbReference type="InterPro" id="IPR036249">
    <property type="entry name" value="Thioredoxin-like_sf"/>
</dbReference>
<organism evidence="2 3">
    <name type="scientific">Methyloceanibacter superfactus</name>
    <dbReference type="NCBI Taxonomy" id="1774969"/>
    <lineage>
        <taxon>Bacteria</taxon>
        <taxon>Pseudomonadati</taxon>
        <taxon>Pseudomonadota</taxon>
        <taxon>Alphaproteobacteria</taxon>
        <taxon>Hyphomicrobiales</taxon>
        <taxon>Hyphomicrobiaceae</taxon>
        <taxon>Methyloceanibacter</taxon>
    </lineage>
</organism>